<comment type="similarity">
    <text evidence="7 10">Belongs to the fluoride channel Fluc/FEX (TC 1.A.43) family.</text>
</comment>
<dbReference type="GO" id="GO:0046872">
    <property type="term" value="F:metal ion binding"/>
    <property type="evidence" value="ECO:0007669"/>
    <property type="project" value="UniProtKB-KW"/>
</dbReference>
<comment type="activity regulation">
    <text evidence="10">Na(+) is not transported, but it plays an essential structural role and its presence is essential for fluoride channel function.</text>
</comment>
<feature type="transmembrane region" description="Helical" evidence="10">
    <location>
        <begin position="85"/>
        <end position="103"/>
    </location>
</feature>
<evidence type="ECO:0000256" key="5">
    <source>
        <dbReference type="ARBA" id="ARBA00023136"/>
    </source>
</evidence>
<dbReference type="GO" id="GO:0005886">
    <property type="term" value="C:plasma membrane"/>
    <property type="evidence" value="ECO:0007669"/>
    <property type="project" value="UniProtKB-SubCell"/>
</dbReference>
<evidence type="ECO:0000256" key="2">
    <source>
        <dbReference type="ARBA" id="ARBA00022475"/>
    </source>
</evidence>
<comment type="caution">
    <text evidence="11">The sequence shown here is derived from an EMBL/GenBank/DDBJ whole genome shotgun (WGS) entry which is preliminary data.</text>
</comment>
<keyword evidence="6 10" id="KW-0407">Ion channel</keyword>
<reference evidence="11 12" key="1">
    <citation type="submission" date="2018-11" db="EMBL/GenBank/DDBJ databases">
        <title>Microbial catabolism of amino acid.</title>
        <authorList>
            <person name="Hibi M."/>
            <person name="Ogawa J."/>
        </authorList>
    </citation>
    <scope>NUCLEOTIDE SEQUENCE [LARGE SCALE GENOMIC DNA]</scope>
    <source>
        <strain evidence="11 12">C31-06</strain>
    </source>
</reference>
<keyword evidence="10" id="KW-0406">Ion transport</keyword>
<evidence type="ECO:0000256" key="7">
    <source>
        <dbReference type="ARBA" id="ARBA00035120"/>
    </source>
</evidence>
<dbReference type="EMBL" id="BHYM01000010">
    <property type="protein sequence ID" value="GCE37557.1"/>
    <property type="molecule type" value="Genomic_DNA"/>
</dbReference>
<dbReference type="InterPro" id="IPR003691">
    <property type="entry name" value="FluC"/>
</dbReference>
<organism evidence="11 12">
    <name type="scientific">Rhodococcus wratislaviensis</name>
    <name type="common">Tsukamurella wratislaviensis</name>
    <dbReference type="NCBI Taxonomy" id="44752"/>
    <lineage>
        <taxon>Bacteria</taxon>
        <taxon>Bacillati</taxon>
        <taxon>Actinomycetota</taxon>
        <taxon>Actinomycetes</taxon>
        <taxon>Mycobacteriales</taxon>
        <taxon>Nocardiaceae</taxon>
        <taxon>Rhodococcus</taxon>
    </lineage>
</organism>
<evidence type="ECO:0000256" key="10">
    <source>
        <dbReference type="HAMAP-Rule" id="MF_00454"/>
    </source>
</evidence>
<evidence type="ECO:0000256" key="6">
    <source>
        <dbReference type="ARBA" id="ARBA00023303"/>
    </source>
</evidence>
<dbReference type="GO" id="GO:0140114">
    <property type="term" value="P:cellular detoxification of fluoride"/>
    <property type="evidence" value="ECO:0007669"/>
    <property type="project" value="UniProtKB-UniRule"/>
</dbReference>
<keyword evidence="10" id="KW-0813">Transport</keyword>
<keyword evidence="5 10" id="KW-0472">Membrane</keyword>
<dbReference type="Proteomes" id="UP000287519">
    <property type="component" value="Unassembled WGS sequence"/>
</dbReference>
<dbReference type="AlphaFoldDB" id="A0A402C1V8"/>
<comment type="subcellular location">
    <subcellularLocation>
        <location evidence="1 10">Cell membrane</location>
        <topology evidence="1 10">Multi-pass membrane protein</topology>
    </subcellularLocation>
</comment>
<evidence type="ECO:0000256" key="1">
    <source>
        <dbReference type="ARBA" id="ARBA00004651"/>
    </source>
</evidence>
<keyword evidence="10" id="KW-0915">Sodium</keyword>
<feature type="binding site" evidence="10">
    <location>
        <position position="93"/>
    </location>
    <ligand>
        <name>Na(+)</name>
        <dbReference type="ChEBI" id="CHEBI:29101"/>
        <note>structural</note>
    </ligand>
</feature>
<evidence type="ECO:0000313" key="11">
    <source>
        <dbReference type="EMBL" id="GCE37557.1"/>
    </source>
</evidence>
<feature type="transmembrane region" description="Helical" evidence="10">
    <location>
        <begin position="21"/>
        <end position="43"/>
    </location>
</feature>
<accession>A0A402C1V8</accession>
<gene>
    <name evidence="10" type="primary">fluC</name>
    <name evidence="10" type="synonym">crcB</name>
    <name evidence="11" type="ORF">Rhow_000133</name>
</gene>
<keyword evidence="12" id="KW-1185">Reference proteome</keyword>
<evidence type="ECO:0000256" key="4">
    <source>
        <dbReference type="ARBA" id="ARBA00022989"/>
    </source>
</evidence>
<feature type="transmembrane region" description="Helical" evidence="10">
    <location>
        <begin position="115"/>
        <end position="134"/>
    </location>
</feature>
<comment type="function">
    <text evidence="9 10">Fluoride-specific ion channel. Important for reducing fluoride concentration in the cell, thus reducing its toxicity.</text>
</comment>
<keyword evidence="2 10" id="KW-1003">Cell membrane</keyword>
<feature type="transmembrane region" description="Helical" evidence="10">
    <location>
        <begin position="55"/>
        <end position="73"/>
    </location>
</feature>
<evidence type="ECO:0000256" key="8">
    <source>
        <dbReference type="ARBA" id="ARBA00035585"/>
    </source>
</evidence>
<dbReference type="HAMAP" id="MF_00454">
    <property type="entry name" value="FluC"/>
    <property type="match status" value="1"/>
</dbReference>
<proteinExistence type="inferred from homology"/>
<keyword evidence="3 10" id="KW-0812">Transmembrane</keyword>
<comment type="catalytic activity">
    <reaction evidence="8">
        <text>fluoride(in) = fluoride(out)</text>
        <dbReference type="Rhea" id="RHEA:76159"/>
        <dbReference type="ChEBI" id="CHEBI:17051"/>
    </reaction>
    <physiologicalReaction direction="left-to-right" evidence="8">
        <dbReference type="Rhea" id="RHEA:76160"/>
    </physiologicalReaction>
</comment>
<sequence>MFRPGFFCAHRSSTIPVGRRVTMCAVSLTKPVAVVALGGALGASARFLLSELWPGIWTILVINVIGTLLLGYLAETVGPDRLWRLFLGVGVLGGFTTFSTFAVDTVREDAVTATLYVVATLVPALLAARLGMLVGHRHRLARKAAA</sequence>
<evidence type="ECO:0000313" key="12">
    <source>
        <dbReference type="Proteomes" id="UP000287519"/>
    </source>
</evidence>
<dbReference type="Pfam" id="PF02537">
    <property type="entry name" value="CRCB"/>
    <property type="match status" value="1"/>
</dbReference>
<evidence type="ECO:0000256" key="3">
    <source>
        <dbReference type="ARBA" id="ARBA00022692"/>
    </source>
</evidence>
<evidence type="ECO:0000256" key="9">
    <source>
        <dbReference type="ARBA" id="ARBA00049940"/>
    </source>
</evidence>
<keyword evidence="4 10" id="KW-1133">Transmembrane helix</keyword>
<protein>
    <recommendedName>
        <fullName evidence="10">Fluoride-specific ion channel FluC</fullName>
    </recommendedName>
</protein>
<dbReference type="GO" id="GO:0062054">
    <property type="term" value="F:fluoride channel activity"/>
    <property type="evidence" value="ECO:0007669"/>
    <property type="project" value="UniProtKB-UniRule"/>
</dbReference>
<feature type="binding site" evidence="10">
    <location>
        <position position="96"/>
    </location>
    <ligand>
        <name>Na(+)</name>
        <dbReference type="ChEBI" id="CHEBI:29101"/>
        <note>structural</note>
    </ligand>
</feature>
<keyword evidence="10" id="KW-0479">Metal-binding</keyword>
<name>A0A402C1V8_RHOWR</name>